<dbReference type="GO" id="GO:0016787">
    <property type="term" value="F:hydrolase activity"/>
    <property type="evidence" value="ECO:0007669"/>
    <property type="project" value="UniProtKB-KW"/>
</dbReference>
<dbReference type="Pfam" id="PF03755">
    <property type="entry name" value="YicC-like_N"/>
    <property type="match status" value="1"/>
</dbReference>
<evidence type="ECO:0000256" key="5">
    <source>
        <dbReference type="ARBA" id="ARBA00035648"/>
    </source>
</evidence>
<dbReference type="STRING" id="1616788.AR543_17455"/>
<gene>
    <name evidence="8" type="ORF">AR543_17455</name>
</gene>
<evidence type="ECO:0000259" key="7">
    <source>
        <dbReference type="Pfam" id="PF08340"/>
    </source>
</evidence>
<evidence type="ECO:0000256" key="2">
    <source>
        <dbReference type="ARBA" id="ARBA00022722"/>
    </source>
</evidence>
<organism evidence="8 9">
    <name type="scientific">Paenibacillus bovis</name>
    <dbReference type="NCBI Taxonomy" id="1616788"/>
    <lineage>
        <taxon>Bacteria</taxon>
        <taxon>Bacillati</taxon>
        <taxon>Bacillota</taxon>
        <taxon>Bacilli</taxon>
        <taxon>Bacillales</taxon>
        <taxon>Paenibacillaceae</taxon>
        <taxon>Paenibacillus</taxon>
    </lineage>
</organism>
<dbReference type="RefSeq" id="WP_060535712.1">
    <property type="nucleotide sequence ID" value="NZ_CP013023.1"/>
</dbReference>
<dbReference type="Proteomes" id="UP000078148">
    <property type="component" value="Chromosome"/>
</dbReference>
<accession>A0A172ZJ00</accession>
<evidence type="ECO:0000259" key="6">
    <source>
        <dbReference type="Pfam" id="PF03755"/>
    </source>
</evidence>
<keyword evidence="4" id="KW-0378">Hydrolase</keyword>
<dbReference type="InterPro" id="IPR005229">
    <property type="entry name" value="YicC/YloC-like"/>
</dbReference>
<dbReference type="PANTHER" id="PTHR30636">
    <property type="entry name" value="UPF0701 PROTEIN YICC"/>
    <property type="match status" value="1"/>
</dbReference>
<comment type="similarity">
    <text evidence="5">Belongs to the YicC/YloC family.</text>
</comment>
<feature type="domain" description="Endoribonuclease YicC-like N-terminal" evidence="6">
    <location>
        <begin position="4"/>
        <end position="158"/>
    </location>
</feature>
<dbReference type="KEGG" id="pbv:AR543_17455"/>
<keyword evidence="2" id="KW-0540">Nuclease</keyword>
<dbReference type="InterPro" id="IPR013551">
    <property type="entry name" value="YicC-like_C"/>
</dbReference>
<reference evidence="9" key="1">
    <citation type="submission" date="2015-10" db="EMBL/GenBank/DDBJ databases">
        <title>Genome of Paenibacillus bovis sp. nov.</title>
        <authorList>
            <person name="Wu Z."/>
            <person name="Gao C."/>
            <person name="Liu Z."/>
            <person name="Zheng H."/>
        </authorList>
    </citation>
    <scope>NUCLEOTIDE SEQUENCE [LARGE SCALE GENOMIC DNA]</scope>
    <source>
        <strain evidence="9">BD3526</strain>
    </source>
</reference>
<dbReference type="PANTHER" id="PTHR30636:SF3">
    <property type="entry name" value="UPF0701 PROTEIN YICC"/>
    <property type="match status" value="1"/>
</dbReference>
<evidence type="ECO:0000256" key="1">
    <source>
        <dbReference type="ARBA" id="ARBA00001968"/>
    </source>
</evidence>
<dbReference type="EMBL" id="CP013023">
    <property type="protein sequence ID" value="ANF97615.1"/>
    <property type="molecule type" value="Genomic_DNA"/>
</dbReference>
<dbReference type="OrthoDB" id="9771229at2"/>
<dbReference type="GO" id="GO:0004521">
    <property type="term" value="F:RNA endonuclease activity"/>
    <property type="evidence" value="ECO:0007669"/>
    <property type="project" value="InterPro"/>
</dbReference>
<sequence length="295" mass="34073">MSFSMTGYGQSAVQYGGYKIQIEVKSVNHRYCEVMLRLPREWAGLEDTLRKLVQSRLKRGRIDVFVNKEQDGGEQAALKLDQAAVRSYIQAARELQQFGELEGRLDINQLLSLPGVMTVQENGNDDDPEQWRELLEQGLGEALTGLLEMRVREGRHLAEDLRGRLDHLQQIYAEMRRLAPTVVEEHRVRLRQRLSELQDGSFHWDESRVGMEIAIFADRSNIDEELTRLASHFEQFRNLLHTDEPIGRKMDFLLQEMNREVNTIGSKANHLALVNHVVEMKAELEKIREQAANLE</sequence>
<reference evidence="8 9" key="2">
    <citation type="journal article" date="2016" name="Int. J. Syst. Evol. Microbiol.">
        <title>Paenibacillus bovis sp. nov., isolated from raw yak (Bos grunniens) milk.</title>
        <authorList>
            <person name="Gao C."/>
            <person name="Han J."/>
            <person name="Liu Z."/>
            <person name="Xu X."/>
            <person name="Hang F."/>
            <person name="Wu Z."/>
        </authorList>
    </citation>
    <scope>NUCLEOTIDE SEQUENCE [LARGE SCALE GENOMIC DNA]</scope>
    <source>
        <strain evidence="8 9">BD3526</strain>
    </source>
</reference>
<feature type="domain" description="Endoribonuclease YicC-like C-terminal" evidence="7">
    <location>
        <begin position="177"/>
        <end position="295"/>
    </location>
</feature>
<keyword evidence="3" id="KW-0255">Endonuclease</keyword>
<evidence type="ECO:0000256" key="3">
    <source>
        <dbReference type="ARBA" id="ARBA00022759"/>
    </source>
</evidence>
<dbReference type="NCBIfam" id="TIGR00255">
    <property type="entry name" value="YicC/YloC family endoribonuclease"/>
    <property type="match status" value="1"/>
</dbReference>
<evidence type="ECO:0000313" key="9">
    <source>
        <dbReference type="Proteomes" id="UP000078148"/>
    </source>
</evidence>
<protein>
    <submittedName>
        <fullName evidence="8">YicC family protein</fullName>
    </submittedName>
</protein>
<keyword evidence="9" id="KW-1185">Reference proteome</keyword>
<comment type="cofactor">
    <cofactor evidence="1">
        <name>a divalent metal cation</name>
        <dbReference type="ChEBI" id="CHEBI:60240"/>
    </cofactor>
</comment>
<evidence type="ECO:0000313" key="8">
    <source>
        <dbReference type="EMBL" id="ANF97615.1"/>
    </source>
</evidence>
<dbReference type="InterPro" id="IPR013527">
    <property type="entry name" value="YicC-like_N"/>
</dbReference>
<name>A0A172ZJ00_9BACL</name>
<proteinExistence type="inferred from homology"/>
<dbReference type="Pfam" id="PF08340">
    <property type="entry name" value="YicC-like_C"/>
    <property type="match status" value="1"/>
</dbReference>
<evidence type="ECO:0000256" key="4">
    <source>
        <dbReference type="ARBA" id="ARBA00022801"/>
    </source>
</evidence>
<dbReference type="AlphaFoldDB" id="A0A172ZJ00"/>